<evidence type="ECO:0000313" key="1">
    <source>
        <dbReference type="EMBL" id="RIA93674.1"/>
    </source>
</evidence>
<dbReference type="Proteomes" id="UP000265703">
    <property type="component" value="Unassembled WGS sequence"/>
</dbReference>
<name>A0A397TFN0_9GLOM</name>
<protein>
    <submittedName>
        <fullName evidence="1">Uncharacterized protein</fullName>
    </submittedName>
</protein>
<organism evidence="1 2">
    <name type="scientific">Glomus cerebriforme</name>
    <dbReference type="NCBI Taxonomy" id="658196"/>
    <lineage>
        <taxon>Eukaryota</taxon>
        <taxon>Fungi</taxon>
        <taxon>Fungi incertae sedis</taxon>
        <taxon>Mucoromycota</taxon>
        <taxon>Glomeromycotina</taxon>
        <taxon>Glomeromycetes</taxon>
        <taxon>Glomerales</taxon>
        <taxon>Glomeraceae</taxon>
        <taxon>Glomus</taxon>
    </lineage>
</organism>
<dbReference type="AlphaFoldDB" id="A0A397TFN0"/>
<dbReference type="EMBL" id="QKYT01000099">
    <property type="protein sequence ID" value="RIA93674.1"/>
    <property type="molecule type" value="Genomic_DNA"/>
</dbReference>
<reference evidence="1 2" key="1">
    <citation type="submission" date="2018-06" db="EMBL/GenBank/DDBJ databases">
        <title>Comparative genomics reveals the genomic features of Rhizophagus irregularis, R. cerebriforme, R. diaphanum and Gigaspora rosea, and their symbiotic lifestyle signature.</title>
        <authorList>
            <person name="Morin E."/>
            <person name="San Clemente H."/>
            <person name="Chen E.C.H."/>
            <person name="De La Providencia I."/>
            <person name="Hainaut M."/>
            <person name="Kuo A."/>
            <person name="Kohler A."/>
            <person name="Murat C."/>
            <person name="Tang N."/>
            <person name="Roy S."/>
            <person name="Loubradou J."/>
            <person name="Henrissat B."/>
            <person name="Grigoriev I.V."/>
            <person name="Corradi N."/>
            <person name="Roux C."/>
            <person name="Martin F.M."/>
        </authorList>
    </citation>
    <scope>NUCLEOTIDE SEQUENCE [LARGE SCALE GENOMIC DNA]</scope>
    <source>
        <strain evidence="1 2">DAOM 227022</strain>
    </source>
</reference>
<evidence type="ECO:0000313" key="2">
    <source>
        <dbReference type="Proteomes" id="UP000265703"/>
    </source>
</evidence>
<proteinExistence type="predicted"/>
<sequence length="114" mass="13191">MDIPYIFGYHARAITVTCCYLYIEEEQVLRKDLITCDLNELAGREQAFITGINIGRLLPLLRQTIPQYFPQEFVILHRSNCKVVELMQNVVGKRYCTTQHIILFTIASSTKSLH</sequence>
<keyword evidence="2" id="KW-1185">Reference proteome</keyword>
<dbReference type="OrthoDB" id="2379186at2759"/>
<comment type="caution">
    <text evidence="1">The sequence shown here is derived from an EMBL/GenBank/DDBJ whole genome shotgun (WGS) entry which is preliminary data.</text>
</comment>
<gene>
    <name evidence="1" type="ORF">C1645_609401</name>
</gene>
<accession>A0A397TFN0</accession>